<feature type="domain" description="Terminase large subunit-like ATPase" evidence="1">
    <location>
        <begin position="47"/>
        <end position="222"/>
    </location>
</feature>
<dbReference type="InterPro" id="IPR046461">
    <property type="entry name" value="TerL_ATPase"/>
</dbReference>
<dbReference type="Proteomes" id="UP000198728">
    <property type="component" value="Unassembled WGS sequence"/>
</dbReference>
<evidence type="ECO:0000313" key="4">
    <source>
        <dbReference type="Proteomes" id="UP000198728"/>
    </source>
</evidence>
<dbReference type="AlphaFoldDB" id="A0A1I1EB32"/>
<dbReference type="InterPro" id="IPR027417">
    <property type="entry name" value="P-loop_NTPase"/>
</dbReference>
<organism evidence="3 4">
    <name type="scientific">Tropicimonas isoalkanivorans</name>
    <dbReference type="NCBI Taxonomy" id="441112"/>
    <lineage>
        <taxon>Bacteria</taxon>
        <taxon>Pseudomonadati</taxon>
        <taxon>Pseudomonadota</taxon>
        <taxon>Alphaproteobacteria</taxon>
        <taxon>Rhodobacterales</taxon>
        <taxon>Roseobacteraceae</taxon>
        <taxon>Tropicimonas</taxon>
    </lineage>
</organism>
<dbReference type="STRING" id="441112.SAMN04488094_101642"/>
<keyword evidence="4" id="KW-1185">Reference proteome</keyword>
<evidence type="ECO:0000259" key="1">
    <source>
        <dbReference type="Pfam" id="PF03354"/>
    </source>
</evidence>
<name>A0A1I1EB32_9RHOB</name>
<protein>
    <submittedName>
        <fullName evidence="3">Phage terminase-like protein, large subunit, contains N-terminal HTH domain</fullName>
    </submittedName>
</protein>
<gene>
    <name evidence="3" type="ORF">SAMN04488094_101642</name>
</gene>
<accession>A0A1I1EB32</accession>
<feature type="domain" description="Terminase large subunit-like endonuclease" evidence="2">
    <location>
        <begin position="242"/>
        <end position="517"/>
    </location>
</feature>
<reference evidence="3 4" key="1">
    <citation type="submission" date="2016-10" db="EMBL/GenBank/DDBJ databases">
        <authorList>
            <person name="de Groot N.N."/>
        </authorList>
    </citation>
    <scope>NUCLEOTIDE SEQUENCE [LARGE SCALE GENOMIC DNA]</scope>
    <source>
        <strain evidence="3 4">DSM 19548</strain>
    </source>
</reference>
<dbReference type="EMBL" id="FOLG01000001">
    <property type="protein sequence ID" value="SFB82220.1"/>
    <property type="molecule type" value="Genomic_DNA"/>
</dbReference>
<proteinExistence type="predicted"/>
<sequence>MMIPSWIEDETEIPDPLGYGQRAVDWLRRLKHPKNPAPGHPFQLDPWAERTIRRIYGPRHEDGRRIVRRVVLLLPRGNRKTSLCAAITLLHLAGPEREPGGLIVSAASAHEQALELFNEAALIVDHDRRLAKHLSVREYVSRISYPKQRTRYIAVASDGKVQHGKTPNVVIADELHAWEGRPGLRQWEALDSALVKVPGTLMIVASTSGRGQENLAWKTVEYAINVQKGEIDDPATLPVIFMAEAEDDWTDEALWFAVNPGLKHGYPDIAGFRDKARKAEHSPFERDSFRQFNLNQWLDASTSPFVEMHVYDQGAHPVDLEELDMVQAPCWLGVDLSKNEDLTCVVACWENGEDGYQVHPWFFCPEDNLRARGERHGVDYVSWAEDGYIIPTPGNTVDLRAVETHIRELCARFNVREIAFDPTYGRSMMADLDDDGLPAVEFRQGWVSMAPAVKELERAILARRFNHGGHPVLRWNFENIQLHVDQAGNRSFHKGKSGNKIDGAVATAMAVARCAAGDVQFVTEASWFNDDMYFA</sequence>
<dbReference type="PANTHER" id="PTHR41287:SF1">
    <property type="entry name" value="PROTEIN YMFN"/>
    <property type="match status" value="1"/>
</dbReference>
<dbReference type="Pfam" id="PF20441">
    <property type="entry name" value="TerL_nuclease"/>
    <property type="match status" value="1"/>
</dbReference>
<dbReference type="OrthoDB" id="9760250at2"/>
<dbReference type="Pfam" id="PF03354">
    <property type="entry name" value="TerL_ATPase"/>
    <property type="match status" value="1"/>
</dbReference>
<dbReference type="RefSeq" id="WP_093359193.1">
    <property type="nucleotide sequence ID" value="NZ_FOLG01000001.1"/>
</dbReference>
<evidence type="ECO:0000313" key="3">
    <source>
        <dbReference type="EMBL" id="SFB82220.1"/>
    </source>
</evidence>
<dbReference type="Gene3D" id="3.40.50.300">
    <property type="entry name" value="P-loop containing nucleotide triphosphate hydrolases"/>
    <property type="match status" value="1"/>
</dbReference>
<dbReference type="InterPro" id="IPR005021">
    <property type="entry name" value="Terminase_largesu-like"/>
</dbReference>
<dbReference type="InterPro" id="IPR046462">
    <property type="entry name" value="TerL_nuclease"/>
</dbReference>
<dbReference type="PANTHER" id="PTHR41287">
    <property type="match status" value="1"/>
</dbReference>
<dbReference type="Gene3D" id="3.30.420.240">
    <property type="match status" value="1"/>
</dbReference>
<evidence type="ECO:0000259" key="2">
    <source>
        <dbReference type="Pfam" id="PF20441"/>
    </source>
</evidence>
<dbReference type="GO" id="GO:0004519">
    <property type="term" value="F:endonuclease activity"/>
    <property type="evidence" value="ECO:0007669"/>
    <property type="project" value="InterPro"/>
</dbReference>